<protein>
    <recommendedName>
        <fullName evidence="10">Protein kinase domain-containing protein</fullName>
    </recommendedName>
</protein>
<dbReference type="SMART" id="SM00220">
    <property type="entry name" value="S_TKc"/>
    <property type="match status" value="1"/>
</dbReference>
<keyword evidence="3" id="KW-0812">Transmembrane</keyword>
<dbReference type="PROSITE" id="PS00108">
    <property type="entry name" value="PROTEIN_KINASE_ST"/>
    <property type="match status" value="1"/>
</dbReference>
<evidence type="ECO:0000256" key="6">
    <source>
        <dbReference type="ARBA" id="ARBA00022840"/>
    </source>
</evidence>
<evidence type="ECO:0000256" key="3">
    <source>
        <dbReference type="ARBA" id="ARBA00022692"/>
    </source>
</evidence>
<sequence length="205" mass="22524">MVIEYIHEHARARYVHRDIKTSNILLDEGFRAKISDFGLAKLVGKSGDGGVTATRVVGTYGYLAPEYLSEGLATTKSDVFAFGVILFEIISGREAVTKTEGMATKISEKRSLASVMLVALRNAPDSRNMSSMKEYIDPGLVDLYPHDCLYKLAMVAKQCVDEDPTLRPDMKQVVISLSQILLSSIEWEATLSGNSQIFSGLVQGR</sequence>
<keyword evidence="12" id="KW-1185">Reference proteome</keyword>
<dbReference type="Gene3D" id="1.10.510.10">
    <property type="entry name" value="Transferase(Phosphotransferase) domain 1"/>
    <property type="match status" value="1"/>
</dbReference>
<dbReference type="OMA" id="IRSNREP"/>
<evidence type="ECO:0000256" key="2">
    <source>
        <dbReference type="ARBA" id="ARBA00022475"/>
    </source>
</evidence>
<comment type="subcellular location">
    <subcellularLocation>
        <location evidence="1">Cell membrane</location>
        <topology evidence="1">Single-pass membrane protein</topology>
    </subcellularLocation>
</comment>
<keyword evidence="7" id="KW-1133">Transmembrane helix</keyword>
<evidence type="ECO:0000313" key="11">
    <source>
        <dbReference type="EnsemblPlants" id="Kaladp0273s0001.1.v1.1"/>
    </source>
</evidence>
<proteinExistence type="predicted"/>
<keyword evidence="2" id="KW-1003">Cell membrane</keyword>
<dbReference type="InterPro" id="IPR000719">
    <property type="entry name" value="Prot_kinase_dom"/>
</dbReference>
<dbReference type="GO" id="GO:0005886">
    <property type="term" value="C:plasma membrane"/>
    <property type="evidence" value="ECO:0007669"/>
    <property type="project" value="UniProtKB-SubCell"/>
</dbReference>
<evidence type="ECO:0000313" key="12">
    <source>
        <dbReference type="Proteomes" id="UP000594263"/>
    </source>
</evidence>
<dbReference type="SUPFAM" id="SSF56112">
    <property type="entry name" value="Protein kinase-like (PK-like)"/>
    <property type="match status" value="1"/>
</dbReference>
<evidence type="ECO:0000256" key="4">
    <source>
        <dbReference type="ARBA" id="ARBA00022729"/>
    </source>
</evidence>
<dbReference type="Gramene" id="Kaladp0273s0001.1.v1.1">
    <property type="protein sequence ID" value="Kaladp0273s0001.1.v1.1"/>
    <property type="gene ID" value="Kaladp0273s0001.v1.1"/>
</dbReference>
<dbReference type="GO" id="GO:0019199">
    <property type="term" value="F:transmembrane receptor protein kinase activity"/>
    <property type="evidence" value="ECO:0007669"/>
    <property type="project" value="InterPro"/>
</dbReference>
<name>A0A7N0VAH9_KALFE</name>
<accession>A0A7N0VAH9</accession>
<dbReference type="AlphaFoldDB" id="A0A7N0VAH9"/>
<dbReference type="Pfam" id="PF00069">
    <property type="entry name" value="Pkinase"/>
    <property type="match status" value="1"/>
</dbReference>
<dbReference type="PANTHER" id="PTHR46204">
    <property type="entry name" value="CHITIN ELICITOR RECEPTOR KINASE 1-RELATED"/>
    <property type="match status" value="1"/>
</dbReference>
<keyword evidence="9" id="KW-1015">Disulfide bond</keyword>
<evidence type="ECO:0000256" key="1">
    <source>
        <dbReference type="ARBA" id="ARBA00004162"/>
    </source>
</evidence>
<evidence type="ECO:0000259" key="10">
    <source>
        <dbReference type="PROSITE" id="PS50011"/>
    </source>
</evidence>
<keyword evidence="5" id="KW-0547">Nucleotide-binding</keyword>
<dbReference type="GO" id="GO:0005524">
    <property type="term" value="F:ATP binding"/>
    <property type="evidence" value="ECO:0007669"/>
    <property type="project" value="UniProtKB-KW"/>
</dbReference>
<dbReference type="PROSITE" id="PS50011">
    <property type="entry name" value="PROTEIN_KINASE_DOM"/>
    <property type="match status" value="1"/>
</dbReference>
<reference evidence="11" key="1">
    <citation type="submission" date="2021-01" db="UniProtKB">
        <authorList>
            <consortium name="EnsemblPlants"/>
        </authorList>
    </citation>
    <scope>IDENTIFICATION</scope>
</reference>
<dbReference type="PANTHER" id="PTHR46204:SF10">
    <property type="entry name" value="LYSM DOMAIN RECEPTOR-LIKE KINASE 3"/>
    <property type="match status" value="1"/>
</dbReference>
<keyword evidence="4" id="KW-0732">Signal</keyword>
<dbReference type="Proteomes" id="UP000594263">
    <property type="component" value="Unplaced"/>
</dbReference>
<dbReference type="GO" id="GO:0045087">
    <property type="term" value="P:innate immune response"/>
    <property type="evidence" value="ECO:0007669"/>
    <property type="project" value="InterPro"/>
</dbReference>
<dbReference type="InterPro" id="IPR008271">
    <property type="entry name" value="Ser/Thr_kinase_AS"/>
</dbReference>
<dbReference type="InterPro" id="IPR011009">
    <property type="entry name" value="Kinase-like_dom_sf"/>
</dbReference>
<evidence type="ECO:0000256" key="8">
    <source>
        <dbReference type="ARBA" id="ARBA00023136"/>
    </source>
</evidence>
<organism evidence="11 12">
    <name type="scientific">Kalanchoe fedtschenkoi</name>
    <name type="common">Lavender scallops</name>
    <name type="synonym">South American air plant</name>
    <dbReference type="NCBI Taxonomy" id="63787"/>
    <lineage>
        <taxon>Eukaryota</taxon>
        <taxon>Viridiplantae</taxon>
        <taxon>Streptophyta</taxon>
        <taxon>Embryophyta</taxon>
        <taxon>Tracheophyta</taxon>
        <taxon>Spermatophyta</taxon>
        <taxon>Magnoliopsida</taxon>
        <taxon>eudicotyledons</taxon>
        <taxon>Gunneridae</taxon>
        <taxon>Pentapetalae</taxon>
        <taxon>Saxifragales</taxon>
        <taxon>Crassulaceae</taxon>
        <taxon>Kalanchoe</taxon>
    </lineage>
</organism>
<dbReference type="EnsemblPlants" id="Kaladp0273s0001.1.v1.1">
    <property type="protein sequence ID" value="Kaladp0273s0001.1.v1.1"/>
    <property type="gene ID" value="Kaladp0273s0001.v1.1"/>
</dbReference>
<evidence type="ECO:0000256" key="7">
    <source>
        <dbReference type="ARBA" id="ARBA00022989"/>
    </source>
</evidence>
<dbReference type="InterPro" id="IPR044812">
    <property type="entry name" value="CERK1/LYK3-like"/>
</dbReference>
<dbReference type="FunFam" id="1.10.510.10:FF:000468">
    <property type="entry name" value="PTI1-like tyrosine-protein kinase 3"/>
    <property type="match status" value="1"/>
</dbReference>
<keyword evidence="8" id="KW-0472">Membrane</keyword>
<evidence type="ECO:0000256" key="9">
    <source>
        <dbReference type="ARBA" id="ARBA00023157"/>
    </source>
</evidence>
<keyword evidence="6" id="KW-0067">ATP-binding</keyword>
<feature type="domain" description="Protein kinase" evidence="10">
    <location>
        <begin position="1"/>
        <end position="182"/>
    </location>
</feature>
<evidence type="ECO:0000256" key="5">
    <source>
        <dbReference type="ARBA" id="ARBA00022741"/>
    </source>
</evidence>